<dbReference type="InterPro" id="IPR013525">
    <property type="entry name" value="ABC2_TM"/>
</dbReference>
<dbReference type="GO" id="GO:0005886">
    <property type="term" value="C:plasma membrane"/>
    <property type="evidence" value="ECO:0007669"/>
    <property type="project" value="UniProtKB-SubCell"/>
</dbReference>
<feature type="transmembrane region" description="Helical" evidence="9">
    <location>
        <begin position="210"/>
        <end position="228"/>
    </location>
</feature>
<dbReference type="OrthoDB" id="4186295at2"/>
<feature type="domain" description="ABC transmembrane type-2" evidence="10">
    <location>
        <begin position="65"/>
        <end position="289"/>
    </location>
</feature>
<dbReference type="AlphaFoldDB" id="A0A4Y8X6L7"/>
<keyword evidence="6 9" id="KW-0812">Transmembrane</keyword>
<keyword evidence="5" id="KW-0997">Cell inner membrane</keyword>
<protein>
    <recommendedName>
        <fullName evidence="9">Transport permease protein</fullName>
    </recommendedName>
</protein>
<evidence type="ECO:0000256" key="6">
    <source>
        <dbReference type="ARBA" id="ARBA00022692"/>
    </source>
</evidence>
<evidence type="ECO:0000256" key="8">
    <source>
        <dbReference type="ARBA" id="ARBA00023136"/>
    </source>
</evidence>
<feature type="transmembrane region" description="Helical" evidence="9">
    <location>
        <begin position="149"/>
        <end position="169"/>
    </location>
</feature>
<organism evidence="11 12">
    <name type="scientific">Micrococcus flavus</name>
    <dbReference type="NCBI Taxonomy" id="384602"/>
    <lineage>
        <taxon>Bacteria</taxon>
        <taxon>Bacillati</taxon>
        <taxon>Actinomycetota</taxon>
        <taxon>Actinomycetes</taxon>
        <taxon>Micrococcales</taxon>
        <taxon>Micrococcaceae</taxon>
        <taxon>Micrococcus</taxon>
    </lineage>
</organism>
<evidence type="ECO:0000313" key="12">
    <source>
        <dbReference type="Proteomes" id="UP000560081"/>
    </source>
</evidence>
<dbReference type="GO" id="GO:0015920">
    <property type="term" value="P:lipopolysaccharide transport"/>
    <property type="evidence" value="ECO:0007669"/>
    <property type="project" value="TreeGrafter"/>
</dbReference>
<comment type="caution">
    <text evidence="11">The sequence shown here is derived from an EMBL/GenBank/DDBJ whole genome shotgun (WGS) entry which is preliminary data.</text>
</comment>
<accession>A0A4Y8X6L7</accession>
<reference evidence="11 12" key="1">
    <citation type="submission" date="2020-08" db="EMBL/GenBank/DDBJ databases">
        <title>Sequencing the genomes of 1000 actinobacteria strains.</title>
        <authorList>
            <person name="Klenk H.-P."/>
        </authorList>
    </citation>
    <scope>NUCLEOTIDE SEQUENCE [LARGE SCALE GENOMIC DNA]</scope>
    <source>
        <strain evidence="11 12">DSM 19079</strain>
    </source>
</reference>
<dbReference type="RefSeq" id="WP_135028068.1">
    <property type="nucleotide sequence ID" value="NZ_BMLA01000001.1"/>
</dbReference>
<dbReference type="GO" id="GO:0140359">
    <property type="term" value="F:ABC-type transporter activity"/>
    <property type="evidence" value="ECO:0007669"/>
    <property type="project" value="InterPro"/>
</dbReference>
<evidence type="ECO:0000256" key="4">
    <source>
        <dbReference type="ARBA" id="ARBA00022475"/>
    </source>
</evidence>
<dbReference type="PANTHER" id="PTHR30413:SF8">
    <property type="entry name" value="TRANSPORT PERMEASE PROTEIN"/>
    <property type="match status" value="1"/>
</dbReference>
<feature type="transmembrane region" description="Helical" evidence="9">
    <location>
        <begin position="68"/>
        <end position="89"/>
    </location>
</feature>
<keyword evidence="7 9" id="KW-1133">Transmembrane helix</keyword>
<keyword evidence="4 9" id="KW-1003">Cell membrane</keyword>
<keyword evidence="8 9" id="KW-0472">Membrane</keyword>
<name>A0A4Y8X6L7_9MICC</name>
<dbReference type="EMBL" id="JACHMC010000001">
    <property type="protein sequence ID" value="MBB4882946.1"/>
    <property type="molecule type" value="Genomic_DNA"/>
</dbReference>
<comment type="subcellular location">
    <subcellularLocation>
        <location evidence="1">Cell inner membrane</location>
        <topology evidence="1">Multi-pass membrane protein</topology>
    </subcellularLocation>
    <subcellularLocation>
        <location evidence="9">Cell membrane</location>
        <topology evidence="9">Multi-pass membrane protein</topology>
    </subcellularLocation>
</comment>
<evidence type="ECO:0000256" key="3">
    <source>
        <dbReference type="ARBA" id="ARBA00022448"/>
    </source>
</evidence>
<keyword evidence="12" id="KW-1185">Reference proteome</keyword>
<dbReference type="PROSITE" id="PS51012">
    <property type="entry name" value="ABC_TM2"/>
    <property type="match status" value="1"/>
</dbReference>
<evidence type="ECO:0000313" key="11">
    <source>
        <dbReference type="EMBL" id="MBB4882946.1"/>
    </source>
</evidence>
<comment type="similarity">
    <text evidence="2 9">Belongs to the ABC-2 integral membrane protein family.</text>
</comment>
<dbReference type="PANTHER" id="PTHR30413">
    <property type="entry name" value="INNER MEMBRANE TRANSPORT PERMEASE"/>
    <property type="match status" value="1"/>
</dbReference>
<evidence type="ECO:0000256" key="2">
    <source>
        <dbReference type="ARBA" id="ARBA00007783"/>
    </source>
</evidence>
<feature type="transmembrane region" description="Helical" evidence="9">
    <location>
        <begin position="95"/>
        <end position="112"/>
    </location>
</feature>
<evidence type="ECO:0000256" key="1">
    <source>
        <dbReference type="ARBA" id="ARBA00004429"/>
    </source>
</evidence>
<keyword evidence="3 9" id="KW-0813">Transport</keyword>
<sequence>MAESAEAEQRGAPASEVLRVDGTGLGRVGARPGLGRYVASLWDYRSFILFDSRSRIAGATSTNALGRIWMILNPILDGGAYFLVFGLLLQTGRGIENFIAYLIVGVFLFRYTSQAITNGSRSISSNLSIVRAFQFPRATLPIATNLRELLLFLPTLAVMVVLILAIPPLEDITWRWLLLLPLLALQTLFNLGLSLLLARVVARWADVANLISFGTRIWLYLSAVFFSVERFEHIPPLVTAMHLNPMYCVLDIARQSLLYGTDADPLRWIVLIAWTVALLALGTLVFWDAEESYGEER</sequence>
<dbReference type="Proteomes" id="UP000560081">
    <property type="component" value="Unassembled WGS sequence"/>
</dbReference>
<feature type="transmembrane region" description="Helical" evidence="9">
    <location>
        <begin position="175"/>
        <end position="198"/>
    </location>
</feature>
<gene>
    <name evidence="11" type="ORF">BJ976_001297</name>
</gene>
<evidence type="ECO:0000259" key="10">
    <source>
        <dbReference type="PROSITE" id="PS51012"/>
    </source>
</evidence>
<dbReference type="InterPro" id="IPR047817">
    <property type="entry name" value="ABC2_TM_bact-type"/>
</dbReference>
<feature type="transmembrane region" description="Helical" evidence="9">
    <location>
        <begin position="266"/>
        <end position="287"/>
    </location>
</feature>
<evidence type="ECO:0000256" key="5">
    <source>
        <dbReference type="ARBA" id="ARBA00022519"/>
    </source>
</evidence>
<proteinExistence type="inferred from homology"/>
<evidence type="ECO:0000256" key="7">
    <source>
        <dbReference type="ARBA" id="ARBA00022989"/>
    </source>
</evidence>
<evidence type="ECO:0000256" key="9">
    <source>
        <dbReference type="RuleBase" id="RU361157"/>
    </source>
</evidence>
<dbReference type="Pfam" id="PF01061">
    <property type="entry name" value="ABC2_membrane"/>
    <property type="match status" value="1"/>
</dbReference>